<name>Q7MQN2_WOLSU</name>
<accession>Q7MQN2</accession>
<evidence type="ECO:0000313" key="2">
    <source>
        <dbReference type="EMBL" id="CAE11158.1"/>
    </source>
</evidence>
<dbReference type="Proteomes" id="UP000000422">
    <property type="component" value="Chromosome"/>
</dbReference>
<dbReference type="HOGENOM" id="CLU_089961_0_0_7"/>
<feature type="domain" description="ORC1/DEAH AAA+ ATPase" evidence="1">
    <location>
        <begin position="43"/>
        <end position="159"/>
    </location>
</feature>
<dbReference type="AlphaFoldDB" id="Q7MQN2"/>
<organism evidence="3">
    <name type="scientific">Wolinella succinogenes (strain ATCC 29543 / DSM 1740 / CCUG 13145 / JCM 31913 / LMG 7466 / NCTC 11488 / FDC 602W)</name>
    <name type="common">Vibrio succinogenes</name>
    <dbReference type="NCBI Taxonomy" id="273121"/>
    <lineage>
        <taxon>Bacteria</taxon>
        <taxon>Pseudomonadati</taxon>
        <taxon>Campylobacterota</taxon>
        <taxon>Epsilonproteobacteria</taxon>
        <taxon>Campylobacterales</taxon>
        <taxon>Helicobacteraceae</taxon>
        <taxon>Wolinella</taxon>
    </lineage>
</organism>
<sequence>MSLFGEAKQLFAESASTNDFISLDANIRIKEKLKEHILHKPFQILLLTGAPGVGKTYVAENLTEELGSSKAYFQKFPFATTVGFLSAVHSHFLPHVSLPEPCHRESLLASFKEHLAGSYIPAIIVDEIQLYKDEELEIIRMLSDTRLFRFIFIIHKLERQNLLAQSYFVSRTWGSLELEGLTPLESKLFITQKLTQNGLKESLPWLKNRQYSLLYKLSEGNLRVLCKLCYTMFEICEHYESHAPSLLANDTVPLRFIEMAALDLGVLHE</sequence>
<dbReference type="PANTHER" id="PTHR35894:SF7">
    <property type="entry name" value="GENERAL SECRETION PATHWAY PROTEIN A-RELATED"/>
    <property type="match status" value="1"/>
</dbReference>
<dbReference type="RefSeq" id="WP_011139940.1">
    <property type="nucleotide sequence ID" value="NC_005090.1"/>
</dbReference>
<dbReference type="Pfam" id="PF13401">
    <property type="entry name" value="AAA_22"/>
    <property type="match status" value="1"/>
</dbReference>
<protein>
    <recommendedName>
        <fullName evidence="1">ORC1/DEAH AAA+ ATPase domain-containing protein</fullName>
    </recommendedName>
</protein>
<dbReference type="GO" id="GO:0016887">
    <property type="term" value="F:ATP hydrolysis activity"/>
    <property type="evidence" value="ECO:0007669"/>
    <property type="project" value="InterPro"/>
</dbReference>
<evidence type="ECO:0000259" key="1">
    <source>
        <dbReference type="Pfam" id="PF13401"/>
    </source>
</evidence>
<dbReference type="InterPro" id="IPR052026">
    <property type="entry name" value="ExeA_AAA_ATPase_DNA-bind"/>
</dbReference>
<reference evidence="2 3" key="1">
    <citation type="journal article" date="2003" name="Proc. Natl. Acad. Sci. U.S.A.">
        <title>Complete genome sequence and analysis of Wolinella succinogenes.</title>
        <authorList>
            <person name="Baar C."/>
            <person name="Eppinger M."/>
            <person name="Raddatz G."/>
            <person name="Simon JM."/>
            <person name="Lanz C."/>
            <person name="Klimmek O."/>
            <person name="Nandakumar R."/>
            <person name="Gross R."/>
            <person name="Rosinus A."/>
            <person name="Keller H."/>
            <person name="Jagtap P."/>
            <person name="Linke B."/>
            <person name="Meyer F."/>
            <person name="Lederer H."/>
            <person name="Schuster S.C."/>
        </authorList>
    </citation>
    <scope>NUCLEOTIDE SEQUENCE [LARGE SCALE GENOMIC DNA]</scope>
    <source>
        <strain evidence="3">ATCC 29543 / DSM 1740 / CCUG 13145 / JCM 31913 / LMG 7466 / NCTC 11488 / FDC 602W</strain>
    </source>
</reference>
<dbReference type="InterPro" id="IPR027417">
    <property type="entry name" value="P-loop_NTPase"/>
</dbReference>
<dbReference type="InterPro" id="IPR049945">
    <property type="entry name" value="AAA_22"/>
</dbReference>
<proteinExistence type="predicted"/>
<keyword evidence="3" id="KW-1185">Reference proteome</keyword>
<dbReference type="Gene3D" id="3.40.50.300">
    <property type="entry name" value="P-loop containing nucleotide triphosphate hydrolases"/>
    <property type="match status" value="1"/>
</dbReference>
<evidence type="ECO:0000313" key="3">
    <source>
        <dbReference type="Proteomes" id="UP000000422"/>
    </source>
</evidence>
<dbReference type="STRING" id="273121.WS2166"/>
<dbReference type="PANTHER" id="PTHR35894">
    <property type="entry name" value="GENERAL SECRETION PATHWAY PROTEIN A-RELATED"/>
    <property type="match status" value="1"/>
</dbReference>
<dbReference type="EMBL" id="BX571662">
    <property type="protein sequence ID" value="CAE11158.1"/>
    <property type="molecule type" value="Genomic_DNA"/>
</dbReference>
<dbReference type="KEGG" id="wsu:WS2166"/>
<gene>
    <name evidence="2" type="ordered locus">WS2166</name>
</gene>
<dbReference type="eggNOG" id="COG0470">
    <property type="taxonomic scope" value="Bacteria"/>
</dbReference>
<dbReference type="SUPFAM" id="SSF52540">
    <property type="entry name" value="P-loop containing nucleoside triphosphate hydrolases"/>
    <property type="match status" value="1"/>
</dbReference>